<sequence>MLNGEVYVVEKDETIVTDGFTEGASIALQLCKRFNVEVAILAESSPSCGSSFIYYGSFSGNRVPGMGVTAALLRRHGIQVFSQHQIADASKAIHAPGV</sequence>
<name>A0ABU1HKY2_9GAMM</name>
<dbReference type="InterPro" id="IPR007553">
    <property type="entry name" value="2-thiour_desulf"/>
</dbReference>
<evidence type="ECO:0000313" key="1">
    <source>
        <dbReference type="EMBL" id="MDR5907424.1"/>
    </source>
</evidence>
<keyword evidence="2" id="KW-1185">Reference proteome</keyword>
<organism evidence="1 2">
    <name type="scientific">Franzmannia qiaohouensis</name>
    <dbReference type="NCBI Taxonomy" id="1329370"/>
    <lineage>
        <taxon>Bacteria</taxon>
        <taxon>Pseudomonadati</taxon>
        <taxon>Pseudomonadota</taxon>
        <taxon>Gammaproteobacteria</taxon>
        <taxon>Oceanospirillales</taxon>
        <taxon>Halomonadaceae</taxon>
        <taxon>Franzmannia</taxon>
    </lineage>
</organism>
<evidence type="ECO:0000313" key="2">
    <source>
        <dbReference type="Proteomes" id="UP001251374"/>
    </source>
</evidence>
<reference evidence="1 2" key="1">
    <citation type="submission" date="2023-04" db="EMBL/GenBank/DDBJ databases">
        <title>A long-awaited taxogenomic arrangement of the family Halomonadaceae.</title>
        <authorList>
            <person name="De La Haba R."/>
            <person name="Chuvochina M."/>
            <person name="Wittouck S."/>
            <person name="Arahal D.R."/>
            <person name="Sanchez-Porro C."/>
            <person name="Hugenholtz P."/>
            <person name="Ventosa A."/>
        </authorList>
    </citation>
    <scope>NUCLEOTIDE SEQUENCE [LARGE SCALE GENOMIC DNA]</scope>
    <source>
        <strain evidence="1 2">DSM 26770</strain>
    </source>
</reference>
<protein>
    <submittedName>
        <fullName evidence="1">DUF523 domain-containing protein</fullName>
    </submittedName>
</protein>
<proteinExistence type="predicted"/>
<dbReference type="Pfam" id="PF04463">
    <property type="entry name" value="2-thiour_desulf"/>
    <property type="match status" value="1"/>
</dbReference>
<dbReference type="RefSeq" id="WP_309724767.1">
    <property type="nucleotide sequence ID" value="NZ_JARWAM010000018.1"/>
</dbReference>
<gene>
    <name evidence="1" type="ORF">QC821_19280</name>
</gene>
<dbReference type="EMBL" id="JARWAM010000018">
    <property type="protein sequence ID" value="MDR5907424.1"/>
    <property type="molecule type" value="Genomic_DNA"/>
</dbReference>
<accession>A0ABU1HKY2</accession>
<dbReference type="Proteomes" id="UP001251374">
    <property type="component" value="Unassembled WGS sequence"/>
</dbReference>
<comment type="caution">
    <text evidence="1">The sequence shown here is derived from an EMBL/GenBank/DDBJ whole genome shotgun (WGS) entry which is preliminary data.</text>
</comment>